<dbReference type="InterPro" id="IPR033479">
    <property type="entry name" value="dCache_1"/>
</dbReference>
<dbReference type="SUPFAM" id="SSF47384">
    <property type="entry name" value="Homodimeric domain of signal transducing histidine kinase"/>
    <property type="match status" value="1"/>
</dbReference>
<dbReference type="PRINTS" id="PR00344">
    <property type="entry name" value="BCTRLSENSOR"/>
</dbReference>
<dbReference type="Gene3D" id="3.30.565.10">
    <property type="entry name" value="Histidine kinase-like ATPase, C-terminal domain"/>
    <property type="match status" value="1"/>
</dbReference>
<dbReference type="STRING" id="1121449.SAMN02745704_02727"/>
<gene>
    <name evidence="16" type="ORF">SAMN02745704_02727</name>
</gene>
<keyword evidence="6" id="KW-0808">Transferase</keyword>
<dbReference type="CDD" id="cd00082">
    <property type="entry name" value="HisKA"/>
    <property type="match status" value="1"/>
</dbReference>
<dbReference type="InterPro" id="IPR036890">
    <property type="entry name" value="HATPase_C_sf"/>
</dbReference>
<evidence type="ECO:0000256" key="4">
    <source>
        <dbReference type="ARBA" id="ARBA00022475"/>
    </source>
</evidence>
<dbReference type="InterPro" id="IPR004358">
    <property type="entry name" value="Sig_transdc_His_kin-like_C"/>
</dbReference>
<dbReference type="PROSITE" id="PS50109">
    <property type="entry name" value="HIS_KIN"/>
    <property type="match status" value="1"/>
</dbReference>
<evidence type="ECO:0000256" key="10">
    <source>
        <dbReference type="ARBA" id="ARBA00022840"/>
    </source>
</evidence>
<sequence>MTDKSYYSQLRRSIIGTIVVVSLTPLIVLAALGGYQFHSAYKQKMLAHMEQLVFGHQQSIDAFLSGKLAEIRVLTDVAGFDKVRDDAGLADLLQSLQERHDGVFVDLGLVNAQGTQVAYSGPFRLGRADYAHALWFQETMQREYYISDVFLGLRGLPHFIVAVKHSWQGQEYILRSTIDFVAFNRLVENIRIGETGLAYIVSRGGEFQTKPRRTMSMTPDFLNEVLTPEQDLRTHRFGQSKPHVRLAEDPSTGEDTVYVTASLKNGDWLLVLQQSQDDAFRLFLRARNFALVGVTLSALAIMFMAFVLSKRILNTVVETDQQKEMMNEQVIEAGKLASLGELAAGIAHEINNPVAIMVEEAGWIQDLMEEEDLRGSKDADEVLRALSQIRTQGGRCKEITHKLLSFARKIDPTMKRVHINDLIEEMAALSEQRARFANVHIVTELDGTLPPIEASPSELQQVFLNLINNAIDAMDNHEGGQLKVTSRVENHQAVISVADTGQGIPKANLQKIFDPFFTTKPVGKGTGLGLSICYGIIQKMGGEISVSSVLDVGTTFHIRLPLRRDAEASERE</sequence>
<keyword evidence="17" id="KW-1185">Reference proteome</keyword>
<accession>A0A1T4Y583</accession>
<organism evidence="16 17">
    <name type="scientific">Paucidesulfovibrio gracilis DSM 16080</name>
    <dbReference type="NCBI Taxonomy" id="1121449"/>
    <lineage>
        <taxon>Bacteria</taxon>
        <taxon>Pseudomonadati</taxon>
        <taxon>Thermodesulfobacteriota</taxon>
        <taxon>Desulfovibrionia</taxon>
        <taxon>Desulfovibrionales</taxon>
        <taxon>Desulfovibrionaceae</taxon>
        <taxon>Paucidesulfovibrio</taxon>
    </lineage>
</organism>
<keyword evidence="12" id="KW-0902">Two-component regulatory system</keyword>
<evidence type="ECO:0000256" key="8">
    <source>
        <dbReference type="ARBA" id="ARBA00022741"/>
    </source>
</evidence>
<feature type="transmembrane region" description="Helical" evidence="14">
    <location>
        <begin position="289"/>
        <end position="308"/>
    </location>
</feature>
<evidence type="ECO:0000313" key="17">
    <source>
        <dbReference type="Proteomes" id="UP000190027"/>
    </source>
</evidence>
<evidence type="ECO:0000256" key="14">
    <source>
        <dbReference type="SAM" id="Phobius"/>
    </source>
</evidence>
<keyword evidence="10" id="KW-0067">ATP-binding</keyword>
<evidence type="ECO:0000259" key="15">
    <source>
        <dbReference type="PROSITE" id="PS50109"/>
    </source>
</evidence>
<keyword evidence="5" id="KW-0597">Phosphoprotein</keyword>
<keyword evidence="8" id="KW-0547">Nucleotide-binding</keyword>
<dbReference type="Pfam" id="PF00512">
    <property type="entry name" value="HisKA"/>
    <property type="match status" value="1"/>
</dbReference>
<evidence type="ECO:0000313" key="16">
    <source>
        <dbReference type="EMBL" id="SKA96455.1"/>
    </source>
</evidence>
<evidence type="ECO:0000256" key="9">
    <source>
        <dbReference type="ARBA" id="ARBA00022777"/>
    </source>
</evidence>
<dbReference type="PANTHER" id="PTHR43065:SF46">
    <property type="entry name" value="C4-DICARBOXYLATE TRANSPORT SENSOR PROTEIN DCTB"/>
    <property type="match status" value="1"/>
</dbReference>
<reference evidence="16 17" key="1">
    <citation type="submission" date="2017-02" db="EMBL/GenBank/DDBJ databases">
        <authorList>
            <person name="Peterson S.W."/>
        </authorList>
    </citation>
    <scope>NUCLEOTIDE SEQUENCE [LARGE SCALE GENOMIC DNA]</scope>
    <source>
        <strain evidence="16 17">DSM 16080</strain>
    </source>
</reference>
<dbReference type="AlphaFoldDB" id="A0A1T4Y583"/>
<keyword evidence="9 16" id="KW-0418">Kinase</keyword>
<dbReference type="Gene3D" id="3.30.450.20">
    <property type="entry name" value="PAS domain"/>
    <property type="match status" value="2"/>
</dbReference>
<dbReference type="GO" id="GO:0000155">
    <property type="term" value="F:phosphorelay sensor kinase activity"/>
    <property type="evidence" value="ECO:0007669"/>
    <property type="project" value="InterPro"/>
</dbReference>
<proteinExistence type="predicted"/>
<name>A0A1T4Y583_9BACT</name>
<dbReference type="InterPro" id="IPR003661">
    <property type="entry name" value="HisK_dim/P_dom"/>
</dbReference>
<dbReference type="InterPro" id="IPR036097">
    <property type="entry name" value="HisK_dim/P_sf"/>
</dbReference>
<dbReference type="EC" id="2.7.13.3" evidence="3"/>
<keyword evidence="7 14" id="KW-0812">Transmembrane</keyword>
<dbReference type="SMART" id="SM00388">
    <property type="entry name" value="HisKA"/>
    <property type="match status" value="1"/>
</dbReference>
<dbReference type="OrthoDB" id="9777714at2"/>
<evidence type="ECO:0000256" key="5">
    <source>
        <dbReference type="ARBA" id="ARBA00022553"/>
    </source>
</evidence>
<dbReference type="PANTHER" id="PTHR43065">
    <property type="entry name" value="SENSOR HISTIDINE KINASE"/>
    <property type="match status" value="1"/>
</dbReference>
<dbReference type="RefSeq" id="WP_078718269.1">
    <property type="nucleotide sequence ID" value="NZ_FUYC01000026.1"/>
</dbReference>
<evidence type="ECO:0000256" key="3">
    <source>
        <dbReference type="ARBA" id="ARBA00012438"/>
    </source>
</evidence>
<keyword evidence="4" id="KW-1003">Cell membrane</keyword>
<evidence type="ECO:0000256" key="6">
    <source>
        <dbReference type="ARBA" id="ARBA00022679"/>
    </source>
</evidence>
<evidence type="ECO:0000256" key="2">
    <source>
        <dbReference type="ARBA" id="ARBA00004651"/>
    </source>
</evidence>
<dbReference type="GO" id="GO:0005886">
    <property type="term" value="C:plasma membrane"/>
    <property type="evidence" value="ECO:0007669"/>
    <property type="project" value="UniProtKB-SubCell"/>
</dbReference>
<dbReference type="Proteomes" id="UP000190027">
    <property type="component" value="Unassembled WGS sequence"/>
</dbReference>
<evidence type="ECO:0000256" key="7">
    <source>
        <dbReference type="ARBA" id="ARBA00022692"/>
    </source>
</evidence>
<keyword evidence="11 14" id="KW-1133">Transmembrane helix</keyword>
<protein>
    <recommendedName>
        <fullName evidence="3">histidine kinase</fullName>
        <ecNumber evidence="3">2.7.13.3</ecNumber>
    </recommendedName>
</protein>
<evidence type="ECO:0000256" key="13">
    <source>
        <dbReference type="ARBA" id="ARBA00023136"/>
    </source>
</evidence>
<feature type="transmembrane region" description="Helical" evidence="14">
    <location>
        <begin position="14"/>
        <end position="35"/>
    </location>
</feature>
<dbReference type="InterPro" id="IPR003594">
    <property type="entry name" value="HATPase_dom"/>
</dbReference>
<keyword evidence="13 14" id="KW-0472">Membrane</keyword>
<evidence type="ECO:0000256" key="11">
    <source>
        <dbReference type="ARBA" id="ARBA00022989"/>
    </source>
</evidence>
<dbReference type="Pfam" id="PF02743">
    <property type="entry name" value="dCache_1"/>
    <property type="match status" value="1"/>
</dbReference>
<feature type="domain" description="Histidine kinase" evidence="15">
    <location>
        <begin position="345"/>
        <end position="564"/>
    </location>
</feature>
<dbReference type="SUPFAM" id="SSF55874">
    <property type="entry name" value="ATPase domain of HSP90 chaperone/DNA topoisomerase II/histidine kinase"/>
    <property type="match status" value="1"/>
</dbReference>
<comment type="subcellular location">
    <subcellularLocation>
        <location evidence="2">Cell membrane</location>
        <topology evidence="2">Multi-pass membrane protein</topology>
    </subcellularLocation>
</comment>
<dbReference type="EMBL" id="FUYC01000026">
    <property type="protein sequence ID" value="SKA96455.1"/>
    <property type="molecule type" value="Genomic_DNA"/>
</dbReference>
<dbReference type="Pfam" id="PF02518">
    <property type="entry name" value="HATPase_c"/>
    <property type="match status" value="1"/>
</dbReference>
<dbReference type="Gene3D" id="1.10.287.130">
    <property type="match status" value="1"/>
</dbReference>
<dbReference type="InterPro" id="IPR005467">
    <property type="entry name" value="His_kinase_dom"/>
</dbReference>
<evidence type="ECO:0000256" key="1">
    <source>
        <dbReference type="ARBA" id="ARBA00000085"/>
    </source>
</evidence>
<dbReference type="SMART" id="SM00387">
    <property type="entry name" value="HATPase_c"/>
    <property type="match status" value="1"/>
</dbReference>
<evidence type="ECO:0000256" key="12">
    <source>
        <dbReference type="ARBA" id="ARBA00023012"/>
    </source>
</evidence>
<comment type="catalytic activity">
    <reaction evidence="1">
        <text>ATP + protein L-histidine = ADP + protein N-phospho-L-histidine.</text>
        <dbReference type="EC" id="2.7.13.3"/>
    </reaction>
</comment>
<dbReference type="GO" id="GO:0005524">
    <property type="term" value="F:ATP binding"/>
    <property type="evidence" value="ECO:0007669"/>
    <property type="project" value="UniProtKB-KW"/>
</dbReference>